<organism evidence="2 3">
    <name type="scientific">Halobacillus salinus</name>
    <dbReference type="NCBI Taxonomy" id="192814"/>
    <lineage>
        <taxon>Bacteria</taxon>
        <taxon>Bacillati</taxon>
        <taxon>Bacillota</taxon>
        <taxon>Bacilli</taxon>
        <taxon>Bacillales</taxon>
        <taxon>Bacillaceae</taxon>
        <taxon>Halobacillus</taxon>
    </lineage>
</organism>
<sequence length="127" mass="14832">MTELTADMHHMLTQYDELLNTVSEGLGYLEKNITEEAPPEAQRVFEDMLLALEQISVSHEQMMVIFEEDPKLRTMVEDFHDVVKLLQGWFSLGSNQEKQQLITEKVLPAYEAWRTRMQAYVKPHIAH</sequence>
<keyword evidence="3" id="KW-1185">Reference proteome</keyword>
<dbReference type="Pfam" id="PF26154">
    <property type="entry name" value="DUF8042"/>
    <property type="match status" value="1"/>
</dbReference>
<accession>A0A4Z0GX38</accession>
<reference evidence="2 3" key="1">
    <citation type="journal article" date="2003" name="Int. J. Syst. Evol. Microbiol.">
        <title>Halobacillus salinus sp. nov., isolated from a salt lake on the coast of the East Sea in Korea.</title>
        <authorList>
            <person name="Yoon J.H."/>
            <person name="Kang K.H."/>
            <person name="Park Y.H."/>
        </authorList>
    </citation>
    <scope>NUCLEOTIDE SEQUENCE [LARGE SCALE GENOMIC DNA]</scope>
    <source>
        <strain evidence="2 3">HSL-3</strain>
    </source>
</reference>
<dbReference type="InterPro" id="IPR058355">
    <property type="entry name" value="DUF8042"/>
</dbReference>
<gene>
    <name evidence="2" type="ORF">E4663_13530</name>
</gene>
<feature type="domain" description="DUF8042" evidence="1">
    <location>
        <begin position="8"/>
        <end position="123"/>
    </location>
</feature>
<comment type="caution">
    <text evidence="2">The sequence shown here is derived from an EMBL/GenBank/DDBJ whole genome shotgun (WGS) entry which is preliminary data.</text>
</comment>
<dbReference type="EMBL" id="SRJC01000003">
    <property type="protein sequence ID" value="TGB02360.1"/>
    <property type="molecule type" value="Genomic_DNA"/>
</dbReference>
<name>A0A4Z0GX38_9BACI</name>
<dbReference type="STRING" id="192814.GCA_900166575_03344"/>
<dbReference type="AlphaFoldDB" id="A0A4Z0GX38"/>
<dbReference type="Proteomes" id="UP000297982">
    <property type="component" value="Unassembled WGS sequence"/>
</dbReference>
<protein>
    <recommendedName>
        <fullName evidence="1">DUF8042 domain-containing protein</fullName>
    </recommendedName>
</protein>
<evidence type="ECO:0000259" key="1">
    <source>
        <dbReference type="Pfam" id="PF26154"/>
    </source>
</evidence>
<evidence type="ECO:0000313" key="3">
    <source>
        <dbReference type="Proteomes" id="UP000297982"/>
    </source>
</evidence>
<proteinExistence type="predicted"/>
<dbReference type="RefSeq" id="WP_135328002.1">
    <property type="nucleotide sequence ID" value="NZ_SRJC01000003.1"/>
</dbReference>
<evidence type="ECO:0000313" key="2">
    <source>
        <dbReference type="EMBL" id="TGB02360.1"/>
    </source>
</evidence>